<evidence type="ECO:0000256" key="1">
    <source>
        <dbReference type="ARBA" id="ARBA00004141"/>
    </source>
</evidence>
<proteinExistence type="inferred from homology"/>
<dbReference type="Pfam" id="PF10317">
    <property type="entry name" value="7TM_GPCR_Srd"/>
    <property type="match status" value="1"/>
</dbReference>
<dbReference type="InterPro" id="IPR019421">
    <property type="entry name" value="7TM_GPCR_serpentine_rcpt_Srd"/>
</dbReference>
<gene>
    <name evidence="6" type="primary">WBGene00279248</name>
</gene>
<comment type="similarity">
    <text evidence="2">Belongs to the nematode receptor-like protein srd family.</text>
</comment>
<keyword evidence="3" id="KW-0812">Transmembrane</keyword>
<keyword evidence="5" id="KW-0472">Membrane</keyword>
<dbReference type="Proteomes" id="UP000005239">
    <property type="component" value="Unassembled WGS sequence"/>
</dbReference>
<reference evidence="6" key="2">
    <citation type="submission" date="2022-06" db="UniProtKB">
        <authorList>
            <consortium name="EnsemblMetazoa"/>
        </authorList>
    </citation>
    <scope>IDENTIFICATION</scope>
    <source>
        <strain evidence="6">PS312</strain>
    </source>
</reference>
<keyword evidence="4" id="KW-1133">Transmembrane helix</keyword>
<organism evidence="6 7">
    <name type="scientific">Pristionchus pacificus</name>
    <name type="common">Parasitic nematode worm</name>
    <dbReference type="NCBI Taxonomy" id="54126"/>
    <lineage>
        <taxon>Eukaryota</taxon>
        <taxon>Metazoa</taxon>
        <taxon>Ecdysozoa</taxon>
        <taxon>Nematoda</taxon>
        <taxon>Chromadorea</taxon>
        <taxon>Rhabditida</taxon>
        <taxon>Rhabditina</taxon>
        <taxon>Diplogasteromorpha</taxon>
        <taxon>Diplogasteroidea</taxon>
        <taxon>Neodiplogasteridae</taxon>
        <taxon>Pristionchus</taxon>
    </lineage>
</organism>
<evidence type="ECO:0000313" key="6">
    <source>
        <dbReference type="EnsemblMetazoa" id="PPA40879.1"/>
    </source>
</evidence>
<dbReference type="PANTHER" id="PTHR22945:SF40">
    <property type="entry name" value="SERPENTINE RECEPTOR, CLASS D (DELTA)-RELATED"/>
    <property type="match status" value="1"/>
</dbReference>
<dbReference type="EnsemblMetazoa" id="PPA40879.1">
    <property type="protein sequence ID" value="PPA40879.1"/>
    <property type="gene ID" value="WBGene00279248"/>
</dbReference>
<protein>
    <submittedName>
        <fullName evidence="6">G protein-coupled receptor</fullName>
    </submittedName>
</protein>
<accession>A0A2A6CJM5</accession>
<evidence type="ECO:0000256" key="3">
    <source>
        <dbReference type="ARBA" id="ARBA00022692"/>
    </source>
</evidence>
<accession>A0A8R1YY87</accession>
<evidence type="ECO:0000313" key="7">
    <source>
        <dbReference type="Proteomes" id="UP000005239"/>
    </source>
</evidence>
<keyword evidence="7" id="KW-1185">Reference proteome</keyword>
<evidence type="ECO:0000256" key="4">
    <source>
        <dbReference type="ARBA" id="ARBA00022989"/>
    </source>
</evidence>
<dbReference type="InterPro" id="IPR050920">
    <property type="entry name" value="Nematode_rcpt-like_delta"/>
</dbReference>
<dbReference type="PANTHER" id="PTHR22945">
    <property type="entry name" value="SERPENTINE RECEPTOR, CLASS D DELTA"/>
    <property type="match status" value="1"/>
</dbReference>
<evidence type="ECO:0000256" key="2">
    <source>
        <dbReference type="ARBA" id="ARBA00009166"/>
    </source>
</evidence>
<dbReference type="GO" id="GO:0016020">
    <property type="term" value="C:membrane"/>
    <property type="evidence" value="ECO:0007669"/>
    <property type="project" value="UniProtKB-SubCell"/>
</dbReference>
<sequence length="150" mass="16932">MAILITRVIHDSSCIISILLNTLLTIFIFTKTPEQMRNYSIILLVFSVIELATASTCLFVFNRIMSTDSYDLNAITGPCFLTGSSTLCFISYAIMMHGHSHYCIMLAFGFCYRYYVLRLSSPSIAIIVVFLTVAYAPTAYIYVSIVEFLR</sequence>
<dbReference type="AlphaFoldDB" id="A0A2A6CJM5"/>
<evidence type="ECO:0000256" key="5">
    <source>
        <dbReference type="ARBA" id="ARBA00023136"/>
    </source>
</evidence>
<reference evidence="7" key="1">
    <citation type="journal article" date="2008" name="Nat. Genet.">
        <title>The Pristionchus pacificus genome provides a unique perspective on nematode lifestyle and parasitism.</title>
        <authorList>
            <person name="Dieterich C."/>
            <person name="Clifton S.W."/>
            <person name="Schuster L.N."/>
            <person name="Chinwalla A."/>
            <person name="Delehaunty K."/>
            <person name="Dinkelacker I."/>
            <person name="Fulton L."/>
            <person name="Fulton R."/>
            <person name="Godfrey J."/>
            <person name="Minx P."/>
            <person name="Mitreva M."/>
            <person name="Roeseler W."/>
            <person name="Tian H."/>
            <person name="Witte H."/>
            <person name="Yang S.P."/>
            <person name="Wilson R.K."/>
            <person name="Sommer R.J."/>
        </authorList>
    </citation>
    <scope>NUCLEOTIDE SEQUENCE [LARGE SCALE GENOMIC DNA]</scope>
    <source>
        <strain evidence="7">PS312</strain>
    </source>
</reference>
<comment type="subcellular location">
    <subcellularLocation>
        <location evidence="1">Membrane</location>
        <topology evidence="1">Multi-pass membrane protein</topology>
    </subcellularLocation>
</comment>
<name>A0A2A6CJM5_PRIPA</name>